<dbReference type="AlphaFoldDB" id="A0A0U4W248"/>
<protein>
    <recommendedName>
        <fullName evidence="2">UspA domain-containing protein</fullName>
    </recommendedName>
</protein>
<comment type="similarity">
    <text evidence="1">Belongs to the universal stress protein A family.</text>
</comment>
<dbReference type="PANTHER" id="PTHR46268:SF15">
    <property type="entry name" value="UNIVERSAL STRESS PROTEIN HP_0031"/>
    <property type="match status" value="1"/>
</dbReference>
<dbReference type="Proteomes" id="UP000064137">
    <property type="component" value="Chromosome"/>
</dbReference>
<dbReference type="PANTHER" id="PTHR46268">
    <property type="entry name" value="STRESS RESPONSE PROTEIN NHAX"/>
    <property type="match status" value="1"/>
</dbReference>
<dbReference type="RefSeq" id="WP_059314114.1">
    <property type="nucleotide sequence ID" value="NZ_CP013987.1"/>
</dbReference>
<accession>A0A0U4W248</accession>
<evidence type="ECO:0000259" key="2">
    <source>
        <dbReference type="Pfam" id="PF00582"/>
    </source>
</evidence>
<dbReference type="InterPro" id="IPR006016">
    <property type="entry name" value="UspA"/>
</dbReference>
<feature type="domain" description="UspA" evidence="2">
    <location>
        <begin position="207"/>
        <end position="282"/>
    </location>
</feature>
<dbReference type="EMBL" id="CP013987">
    <property type="protein sequence ID" value="ALZ83878.1"/>
    <property type="molecule type" value="Genomic_DNA"/>
</dbReference>
<organism evidence="3 4">
    <name type="scientific">Pseudomonas oryzihabitans</name>
    <dbReference type="NCBI Taxonomy" id="47885"/>
    <lineage>
        <taxon>Bacteria</taxon>
        <taxon>Pseudomonadati</taxon>
        <taxon>Pseudomonadota</taxon>
        <taxon>Gammaproteobacteria</taxon>
        <taxon>Pseudomonadales</taxon>
        <taxon>Pseudomonadaceae</taxon>
        <taxon>Pseudomonas</taxon>
    </lineage>
</organism>
<dbReference type="OrthoDB" id="9804721at2"/>
<feature type="domain" description="UspA" evidence="2">
    <location>
        <begin position="2"/>
        <end position="155"/>
    </location>
</feature>
<evidence type="ECO:0000256" key="1">
    <source>
        <dbReference type="ARBA" id="ARBA00008791"/>
    </source>
</evidence>
<dbReference type="InterPro" id="IPR006015">
    <property type="entry name" value="Universal_stress_UspA"/>
</dbReference>
<proteinExistence type="inferred from homology"/>
<dbReference type="Gene3D" id="3.40.50.12370">
    <property type="match status" value="1"/>
</dbReference>
<evidence type="ECO:0000313" key="4">
    <source>
        <dbReference type="Proteomes" id="UP000064137"/>
    </source>
</evidence>
<dbReference type="KEGG" id="por:APT59_06520"/>
<dbReference type="SUPFAM" id="SSF52402">
    <property type="entry name" value="Adenine nucleotide alpha hydrolases-like"/>
    <property type="match status" value="2"/>
</dbReference>
<reference evidence="3 4" key="1">
    <citation type="submission" date="2016-01" db="EMBL/GenBank/DDBJ databases">
        <title>Annotation of Pseudomonas oryzihabitans USDA-ARS-USMARC-56511.</title>
        <authorList>
            <person name="Harhay G.P."/>
            <person name="Harhay D.M."/>
            <person name="Smith T.P.L."/>
            <person name="Bono J.L."/>
            <person name="Heaton M.P."/>
            <person name="Clawson M.L."/>
            <person name="Chitko-Mckown C.G."/>
            <person name="Capik S.F."/>
            <person name="DeDonder K.D."/>
            <person name="Apley M.D."/>
            <person name="Lubbers B.V."/>
            <person name="White B.J."/>
            <person name="Larson R.L."/>
        </authorList>
    </citation>
    <scope>NUCLEOTIDE SEQUENCE [LARGE SCALE GENOMIC DNA]</scope>
    <source>
        <strain evidence="3 4">USDA-ARS-USMARC-56511</strain>
    </source>
</reference>
<sequence>MKDIIACLDGSPLTASVCDHGAWLAQRLELPLTLLHVLERSLYPTAPDASGTIGLGSREHLLEELARLDEQRARLARADGAALLAGAVERLQDRGLVKAPATLQRHDYLVDTLRELEADMSLLVIGKRGEHAGRRGIGSQLETVVRTLHKPILVCAADFREPQRFLLAYDGSEATHQGLLEVARSGLLAGLQGEVLQVGESTPARVAELEAAAELLRTGGSEVTTHLMAGHPAEVIPERVQASRADLLVMGAYRHSAARRLLLGSQTSHLLHHTDITTLVLRP</sequence>
<name>A0A0U4W248_9PSED</name>
<dbReference type="CDD" id="cd00293">
    <property type="entry name" value="USP-like"/>
    <property type="match status" value="2"/>
</dbReference>
<evidence type="ECO:0000313" key="3">
    <source>
        <dbReference type="EMBL" id="ALZ83878.1"/>
    </source>
</evidence>
<dbReference type="Pfam" id="PF00582">
    <property type="entry name" value="Usp"/>
    <property type="match status" value="2"/>
</dbReference>
<gene>
    <name evidence="3" type="ORF">APT59_06520</name>
</gene>
<dbReference type="PRINTS" id="PR01438">
    <property type="entry name" value="UNVRSLSTRESS"/>
</dbReference>